<name>A0A422P314_TRYRA</name>
<evidence type="ECO:0000313" key="2">
    <source>
        <dbReference type="Proteomes" id="UP000283634"/>
    </source>
</evidence>
<organism evidence="1 2">
    <name type="scientific">Trypanosoma rangeli</name>
    <dbReference type="NCBI Taxonomy" id="5698"/>
    <lineage>
        <taxon>Eukaryota</taxon>
        <taxon>Discoba</taxon>
        <taxon>Euglenozoa</taxon>
        <taxon>Kinetoplastea</taxon>
        <taxon>Metakinetoplastina</taxon>
        <taxon>Trypanosomatida</taxon>
        <taxon>Trypanosomatidae</taxon>
        <taxon>Trypanosoma</taxon>
        <taxon>Herpetosoma</taxon>
    </lineage>
</organism>
<dbReference type="RefSeq" id="XP_029242578.1">
    <property type="nucleotide sequence ID" value="XM_029377605.1"/>
</dbReference>
<dbReference type="AlphaFoldDB" id="A0A422P314"/>
<proteinExistence type="predicted"/>
<reference evidence="1 2" key="1">
    <citation type="journal article" date="2018" name="BMC Genomics">
        <title>Genomic comparison of Trypanosoma conorhini and Trypanosoma rangeli to Trypanosoma cruzi strains of high and low virulence.</title>
        <authorList>
            <person name="Bradwell K.R."/>
            <person name="Koparde V.N."/>
            <person name="Matveyev A.V."/>
            <person name="Serrano M.G."/>
            <person name="Alves J.M."/>
            <person name="Parikh H."/>
            <person name="Huang B."/>
            <person name="Lee V."/>
            <person name="Espinosa-Alvarez O."/>
            <person name="Ortiz P.A."/>
            <person name="Costa-Martins A.G."/>
            <person name="Teixeira M.M."/>
            <person name="Buck G.A."/>
        </authorList>
    </citation>
    <scope>NUCLEOTIDE SEQUENCE [LARGE SCALE GENOMIC DNA]</scope>
    <source>
        <strain evidence="1 2">AM80</strain>
    </source>
</reference>
<protein>
    <submittedName>
        <fullName evidence="1">Uncharacterized protein</fullName>
    </submittedName>
</protein>
<sequence>MGDIVAAEGAGVEGAFIGAEEEEMGVRPLLGVKDLRNSMILDADIRDLLRLRHQLVDDAKAHEALQQRRTEAETAKVEQRGVLTAHQTGIVLVWSSLYPSGVVMTNATKLPECATETHTEDTCIIRNVGAFDTPLSK</sequence>
<dbReference type="GeneID" id="40324465"/>
<dbReference type="EMBL" id="MKGL01000009">
    <property type="protein sequence ID" value="RNF12111.1"/>
    <property type="molecule type" value="Genomic_DNA"/>
</dbReference>
<dbReference type="VEuPathDB" id="TriTrypDB:TRSC58_05593"/>
<gene>
    <name evidence="1" type="ORF">TraAM80_00532</name>
</gene>
<comment type="caution">
    <text evidence="1">The sequence shown here is derived from an EMBL/GenBank/DDBJ whole genome shotgun (WGS) entry which is preliminary data.</text>
</comment>
<keyword evidence="2" id="KW-1185">Reference proteome</keyword>
<dbReference type="Proteomes" id="UP000283634">
    <property type="component" value="Unassembled WGS sequence"/>
</dbReference>
<accession>A0A422P314</accession>
<evidence type="ECO:0000313" key="1">
    <source>
        <dbReference type="EMBL" id="RNF12111.1"/>
    </source>
</evidence>